<reference evidence="2 4" key="1">
    <citation type="journal article" date="2017" name="Nature">
        <title>The sunflower genome provides insights into oil metabolism, flowering and Asterid evolution.</title>
        <authorList>
            <person name="Badouin H."/>
            <person name="Gouzy J."/>
            <person name="Grassa C.J."/>
            <person name="Murat F."/>
            <person name="Staton S.E."/>
            <person name="Cottret L."/>
            <person name="Lelandais-Briere C."/>
            <person name="Owens G.L."/>
            <person name="Carrere S."/>
            <person name="Mayjonade B."/>
            <person name="Legrand L."/>
            <person name="Gill N."/>
            <person name="Kane N.C."/>
            <person name="Bowers J.E."/>
            <person name="Hubner S."/>
            <person name="Bellec A."/>
            <person name="Berard A."/>
            <person name="Berges H."/>
            <person name="Blanchet N."/>
            <person name="Boniface M.C."/>
            <person name="Brunel D."/>
            <person name="Catrice O."/>
            <person name="Chaidir N."/>
            <person name="Claudel C."/>
            <person name="Donnadieu C."/>
            <person name="Faraut T."/>
            <person name="Fievet G."/>
            <person name="Helmstetter N."/>
            <person name="King M."/>
            <person name="Knapp S.J."/>
            <person name="Lai Z."/>
            <person name="Le Paslier M.C."/>
            <person name="Lippi Y."/>
            <person name="Lorenzon L."/>
            <person name="Mandel J.R."/>
            <person name="Marage G."/>
            <person name="Marchand G."/>
            <person name="Marquand E."/>
            <person name="Bret-Mestries E."/>
            <person name="Morien E."/>
            <person name="Nambeesan S."/>
            <person name="Nguyen T."/>
            <person name="Pegot-Espagnet P."/>
            <person name="Pouilly N."/>
            <person name="Raftis F."/>
            <person name="Sallet E."/>
            <person name="Schiex T."/>
            <person name="Thomas J."/>
            <person name="Vandecasteele C."/>
            <person name="Vares D."/>
            <person name="Vear F."/>
            <person name="Vautrin S."/>
            <person name="Crespi M."/>
            <person name="Mangin B."/>
            <person name="Burke J.M."/>
            <person name="Salse J."/>
            <person name="Munos S."/>
            <person name="Vincourt P."/>
            <person name="Rieseberg L.H."/>
            <person name="Langlade N.B."/>
        </authorList>
    </citation>
    <scope>NUCLEOTIDE SEQUENCE [LARGE SCALE GENOMIC DNA]</scope>
    <source>
        <strain evidence="4">cv. SF193</strain>
        <tissue evidence="2">Leaves</tissue>
    </source>
</reference>
<dbReference type="Proteomes" id="UP000215914">
    <property type="component" value="Chromosome 9"/>
</dbReference>
<keyword evidence="4" id="KW-1185">Reference proteome</keyword>
<evidence type="ECO:0000313" key="2">
    <source>
        <dbReference type="EMBL" id="KAF5790149.1"/>
    </source>
</evidence>
<dbReference type="InParanoid" id="A0A251TT08"/>
<reference evidence="2" key="3">
    <citation type="submission" date="2020-06" db="EMBL/GenBank/DDBJ databases">
        <title>Helianthus annuus Genome sequencing and assembly Release 2.</title>
        <authorList>
            <person name="Gouzy J."/>
            <person name="Langlade N."/>
            <person name="Munos S."/>
        </authorList>
    </citation>
    <scope>NUCLEOTIDE SEQUENCE</scope>
    <source>
        <tissue evidence="2">Leaves</tissue>
    </source>
</reference>
<name>A0A251TT08_HELAN</name>
<feature type="transmembrane region" description="Helical" evidence="1">
    <location>
        <begin position="62"/>
        <end position="82"/>
    </location>
</feature>
<proteinExistence type="predicted"/>
<gene>
    <name evidence="3" type="ORF">HannXRQ_Chr09g0247331</name>
    <name evidence="2" type="ORF">HanXRQr2_Chr09g0379701</name>
</gene>
<evidence type="ECO:0000313" key="4">
    <source>
        <dbReference type="Proteomes" id="UP000215914"/>
    </source>
</evidence>
<sequence>MNYGLCFELMFYASAVKLKSVYFLLVTNRIVFGFIYLIMLFDMIGGSILVTSRLQAVVLRMVDFGGVTMLRLLRLIPTLYLLEDGRKCATMLGYWRMICLCLAELMMLFLRNLNLTMIMYLRYRRLIMLRMHSRYDIYEDEEVVSVGEGRTVTQKKLPTNAECTSKRRMSSRLNKTQDVKKKGKVTSERKEVVKNRTKGNAALPVDTSNHIGCSSSAHKVKGKRAANVQKKLNRRNKIAKTAKKHSAHLLDPEFFHLIAKETIGCVFLLKLPDEQVFLLIFIL</sequence>
<organism evidence="3 4">
    <name type="scientific">Helianthus annuus</name>
    <name type="common">Common sunflower</name>
    <dbReference type="NCBI Taxonomy" id="4232"/>
    <lineage>
        <taxon>Eukaryota</taxon>
        <taxon>Viridiplantae</taxon>
        <taxon>Streptophyta</taxon>
        <taxon>Embryophyta</taxon>
        <taxon>Tracheophyta</taxon>
        <taxon>Spermatophyta</taxon>
        <taxon>Magnoliopsida</taxon>
        <taxon>eudicotyledons</taxon>
        <taxon>Gunneridae</taxon>
        <taxon>Pentapetalae</taxon>
        <taxon>asterids</taxon>
        <taxon>campanulids</taxon>
        <taxon>Asterales</taxon>
        <taxon>Asteraceae</taxon>
        <taxon>Asteroideae</taxon>
        <taxon>Heliantheae alliance</taxon>
        <taxon>Heliantheae</taxon>
        <taxon>Helianthus</taxon>
    </lineage>
</organism>
<dbReference type="EMBL" id="MNCJ02000324">
    <property type="protein sequence ID" value="KAF5790149.1"/>
    <property type="molecule type" value="Genomic_DNA"/>
</dbReference>
<dbReference type="AlphaFoldDB" id="A0A251TT08"/>
<feature type="transmembrane region" description="Helical" evidence="1">
    <location>
        <begin position="94"/>
        <end position="121"/>
    </location>
</feature>
<keyword evidence="1" id="KW-1133">Transmembrane helix</keyword>
<evidence type="ECO:0000256" key="1">
    <source>
        <dbReference type="SAM" id="Phobius"/>
    </source>
</evidence>
<accession>A0A251TT08</accession>
<evidence type="ECO:0000313" key="3">
    <source>
        <dbReference type="EMBL" id="OTG14255.1"/>
    </source>
</evidence>
<feature type="transmembrane region" description="Helical" evidence="1">
    <location>
        <begin position="20"/>
        <end position="41"/>
    </location>
</feature>
<reference evidence="3" key="2">
    <citation type="submission" date="2017-02" db="EMBL/GenBank/DDBJ databases">
        <title>Sunflower complete genome.</title>
        <authorList>
            <person name="Langlade N."/>
            <person name="Munos S."/>
        </authorList>
    </citation>
    <scope>NUCLEOTIDE SEQUENCE [LARGE SCALE GENOMIC DNA]</scope>
    <source>
        <tissue evidence="3">Leaves</tissue>
    </source>
</reference>
<dbReference type="EMBL" id="CM007898">
    <property type="protein sequence ID" value="OTG14255.1"/>
    <property type="molecule type" value="Genomic_DNA"/>
</dbReference>
<dbReference type="Gramene" id="mRNA:HanXRQr2_Chr09g0379701">
    <property type="protein sequence ID" value="mRNA:HanXRQr2_Chr09g0379701"/>
    <property type="gene ID" value="HanXRQr2_Chr09g0379701"/>
</dbReference>
<keyword evidence="1" id="KW-0472">Membrane</keyword>
<keyword evidence="1" id="KW-0812">Transmembrane</keyword>
<protein>
    <submittedName>
        <fullName evidence="3">Uncharacterized protein</fullName>
    </submittedName>
</protein>